<keyword evidence="6" id="KW-1185">Reference proteome</keyword>
<dbReference type="PANTHER" id="PTHR30146:SF33">
    <property type="entry name" value="TRANSCRIPTIONAL REGULATOR"/>
    <property type="match status" value="1"/>
</dbReference>
<dbReference type="Pfam" id="PF00356">
    <property type="entry name" value="LacI"/>
    <property type="match status" value="1"/>
</dbReference>
<dbReference type="Proteomes" id="UP000600449">
    <property type="component" value="Unassembled WGS sequence"/>
</dbReference>
<dbReference type="GO" id="GO:0000976">
    <property type="term" value="F:transcription cis-regulatory region binding"/>
    <property type="evidence" value="ECO:0007669"/>
    <property type="project" value="TreeGrafter"/>
</dbReference>
<dbReference type="SMART" id="SM00354">
    <property type="entry name" value="HTH_LACI"/>
    <property type="match status" value="1"/>
</dbReference>
<dbReference type="AlphaFoldDB" id="A0A917Q5J5"/>
<evidence type="ECO:0000256" key="2">
    <source>
        <dbReference type="ARBA" id="ARBA00023125"/>
    </source>
</evidence>
<evidence type="ECO:0000313" key="6">
    <source>
        <dbReference type="Proteomes" id="UP000600449"/>
    </source>
</evidence>
<gene>
    <name evidence="5" type="ORF">GCM10011322_01410</name>
</gene>
<dbReference type="Gene3D" id="1.10.260.40">
    <property type="entry name" value="lambda repressor-like DNA-binding domains"/>
    <property type="match status" value="1"/>
</dbReference>
<dbReference type="InterPro" id="IPR028082">
    <property type="entry name" value="Peripla_BP_I"/>
</dbReference>
<evidence type="ECO:0000313" key="5">
    <source>
        <dbReference type="EMBL" id="GGK18409.1"/>
    </source>
</evidence>
<keyword evidence="1" id="KW-0805">Transcription regulation</keyword>
<evidence type="ECO:0000256" key="3">
    <source>
        <dbReference type="ARBA" id="ARBA00023163"/>
    </source>
</evidence>
<dbReference type="InterPro" id="IPR010982">
    <property type="entry name" value="Lambda_DNA-bd_dom_sf"/>
</dbReference>
<accession>A0A917Q5J5</accession>
<dbReference type="CDD" id="cd01575">
    <property type="entry name" value="PBP1_GntR"/>
    <property type="match status" value="1"/>
</dbReference>
<protein>
    <submittedName>
        <fullName evidence="5">LacI family transcriptional regulator</fullName>
    </submittedName>
</protein>
<keyword evidence="2" id="KW-0238">DNA-binding</keyword>
<proteinExistence type="predicted"/>
<dbReference type="Gene3D" id="3.40.50.2300">
    <property type="match status" value="2"/>
</dbReference>
<dbReference type="Pfam" id="PF13377">
    <property type="entry name" value="Peripla_BP_3"/>
    <property type="match status" value="1"/>
</dbReference>
<feature type="domain" description="HTH lacI-type" evidence="4">
    <location>
        <begin position="1"/>
        <end position="53"/>
    </location>
</feature>
<dbReference type="PROSITE" id="PS50932">
    <property type="entry name" value="HTH_LACI_2"/>
    <property type="match status" value="1"/>
</dbReference>
<keyword evidence="3" id="KW-0804">Transcription</keyword>
<dbReference type="SUPFAM" id="SSF47413">
    <property type="entry name" value="lambda repressor-like DNA-binding domains"/>
    <property type="match status" value="1"/>
</dbReference>
<dbReference type="InterPro" id="IPR046335">
    <property type="entry name" value="LacI/GalR-like_sensor"/>
</dbReference>
<dbReference type="EMBL" id="BMMF01000001">
    <property type="protein sequence ID" value="GGK18409.1"/>
    <property type="molecule type" value="Genomic_DNA"/>
</dbReference>
<dbReference type="PANTHER" id="PTHR30146">
    <property type="entry name" value="LACI-RELATED TRANSCRIPTIONAL REPRESSOR"/>
    <property type="match status" value="1"/>
</dbReference>
<comment type="caution">
    <text evidence="5">The sequence shown here is derived from an EMBL/GenBank/DDBJ whole genome shotgun (WGS) entry which is preliminary data.</text>
</comment>
<evidence type="ECO:0000259" key="4">
    <source>
        <dbReference type="PROSITE" id="PS50932"/>
    </source>
</evidence>
<evidence type="ECO:0000256" key="1">
    <source>
        <dbReference type="ARBA" id="ARBA00023015"/>
    </source>
</evidence>
<name>A0A917Q5J5_9HYPH</name>
<dbReference type="SUPFAM" id="SSF53822">
    <property type="entry name" value="Periplasmic binding protein-like I"/>
    <property type="match status" value="1"/>
</dbReference>
<reference evidence="5 6" key="1">
    <citation type="journal article" date="2014" name="Int. J. Syst. Evol. Microbiol.">
        <title>Complete genome sequence of Corynebacterium casei LMG S-19264T (=DSM 44701T), isolated from a smear-ripened cheese.</title>
        <authorList>
            <consortium name="US DOE Joint Genome Institute (JGI-PGF)"/>
            <person name="Walter F."/>
            <person name="Albersmeier A."/>
            <person name="Kalinowski J."/>
            <person name="Ruckert C."/>
        </authorList>
    </citation>
    <scope>NUCLEOTIDE SEQUENCE [LARGE SCALE GENOMIC DNA]</scope>
    <source>
        <strain evidence="5 6">CGMCC 1.9161</strain>
    </source>
</reference>
<dbReference type="CDD" id="cd01392">
    <property type="entry name" value="HTH_LacI"/>
    <property type="match status" value="1"/>
</dbReference>
<sequence length="326" mass="34265">MSEVAAAADVSASTVSLYFRRPKSVSPPAREAIARAVAELGYVPNLVAGGLAAASSRVVSLIVPSVRNAFFAETVSALEAALVPHGLQVLLGHTEYDLAREEALVRAALAWAPAAIVLTGLEHNQDTRTLLEKARVPIVEMWERGAAPIDMGVGFDHGAVGALAARRLIARGRRRLVFCGARMQEDRRAAQRAEGFAAAAREEGIDAAILNHPGPADPQAGALLLDRALREVPGIDAMAASNDFVAMGALFEAQRRALAVPDTLALVGFGDLPFAAACVPPLTTIRPAGDLVGREVARLVIARIRGETVLDRAVDTGFVLVERVSG</sequence>
<dbReference type="GO" id="GO:0003700">
    <property type="term" value="F:DNA-binding transcription factor activity"/>
    <property type="evidence" value="ECO:0007669"/>
    <property type="project" value="TreeGrafter"/>
</dbReference>
<organism evidence="5 6">
    <name type="scientific">Salinarimonas ramus</name>
    <dbReference type="NCBI Taxonomy" id="690164"/>
    <lineage>
        <taxon>Bacteria</taxon>
        <taxon>Pseudomonadati</taxon>
        <taxon>Pseudomonadota</taxon>
        <taxon>Alphaproteobacteria</taxon>
        <taxon>Hyphomicrobiales</taxon>
        <taxon>Salinarimonadaceae</taxon>
        <taxon>Salinarimonas</taxon>
    </lineage>
</organism>
<dbReference type="InterPro" id="IPR000843">
    <property type="entry name" value="HTH_LacI"/>
</dbReference>